<feature type="region of interest" description="Disordered" evidence="3">
    <location>
        <begin position="491"/>
        <end position="533"/>
    </location>
</feature>
<dbReference type="RefSeq" id="XP_070880652.1">
    <property type="nucleotide sequence ID" value="XM_071027446.1"/>
</dbReference>
<proteinExistence type="predicted"/>
<dbReference type="Pfam" id="PF00076">
    <property type="entry name" value="RRM_1"/>
    <property type="match status" value="1"/>
</dbReference>
<feature type="compositionally biased region" description="Polar residues" evidence="3">
    <location>
        <begin position="826"/>
        <end position="835"/>
    </location>
</feature>
<evidence type="ECO:0000259" key="4">
    <source>
        <dbReference type="PROSITE" id="PS50102"/>
    </source>
</evidence>
<feature type="domain" description="RRM" evidence="4">
    <location>
        <begin position="534"/>
        <end position="612"/>
    </location>
</feature>
<dbReference type="InterPro" id="IPR052462">
    <property type="entry name" value="SLIRP/GR-RBP-like"/>
</dbReference>
<gene>
    <name evidence="5" type="ORF">BJX67DRAFT_327543</name>
</gene>
<reference evidence="5 6" key="1">
    <citation type="submission" date="2024-07" db="EMBL/GenBank/DDBJ databases">
        <title>Section-level genome sequencing and comparative genomics of Aspergillus sections Usti and Cavernicolus.</title>
        <authorList>
            <consortium name="Lawrence Berkeley National Laboratory"/>
            <person name="Nybo J.L."/>
            <person name="Vesth T.C."/>
            <person name="Theobald S."/>
            <person name="Frisvad J.C."/>
            <person name="Larsen T.O."/>
            <person name="Kjaerboelling I."/>
            <person name="Rothschild-Mancinelli K."/>
            <person name="Lyhne E.K."/>
            <person name="Kogle M.E."/>
            <person name="Barry K."/>
            <person name="Clum A."/>
            <person name="Na H."/>
            <person name="Ledsgaard L."/>
            <person name="Lin J."/>
            <person name="Lipzen A."/>
            <person name="Kuo A."/>
            <person name="Riley R."/>
            <person name="Mondo S."/>
            <person name="Labutti K."/>
            <person name="Haridas S."/>
            <person name="Pangalinan J."/>
            <person name="Salamov A.A."/>
            <person name="Simmons B.A."/>
            <person name="Magnuson J.K."/>
            <person name="Chen J."/>
            <person name="Drula E."/>
            <person name="Henrissat B."/>
            <person name="Wiebenga A."/>
            <person name="Lubbers R.J."/>
            <person name="Gomes A.C."/>
            <person name="Macurrencykelacurrency M.R."/>
            <person name="Stajich J."/>
            <person name="Grigoriev I.V."/>
            <person name="Mortensen U.H."/>
            <person name="De Vries R.P."/>
            <person name="Baker S.E."/>
            <person name="Andersen M.R."/>
        </authorList>
    </citation>
    <scope>NUCLEOTIDE SEQUENCE [LARGE SCALE GENOMIC DNA]</scope>
    <source>
        <strain evidence="5 6">CBS 449.75</strain>
    </source>
</reference>
<dbReference type="InterPro" id="IPR012677">
    <property type="entry name" value="Nucleotide-bd_a/b_plait_sf"/>
</dbReference>
<feature type="region of interest" description="Disordered" evidence="3">
    <location>
        <begin position="187"/>
        <end position="218"/>
    </location>
</feature>
<evidence type="ECO:0000256" key="2">
    <source>
        <dbReference type="PROSITE-ProRule" id="PRU00176"/>
    </source>
</evidence>
<accession>A0ABR4LB93</accession>
<dbReference type="InterPro" id="IPR035979">
    <property type="entry name" value="RBD_domain_sf"/>
</dbReference>
<feature type="region of interest" description="Disordered" evidence="3">
    <location>
        <begin position="692"/>
        <end position="841"/>
    </location>
</feature>
<sequence length="909" mass="99272">MLKPFLIRDLHDDPLQQNIVEDSESDLYNATDIISIGPHRQHGLVQLSAADYDEIAFLHPQARLTYLDDDDGEMITVGSALELSQRLDEPPTPETDTGFPETIHLFDIRRRKSVVDLWKKFGLNESAVASKISNTNVIDDNLDDRATTPDPHAGCDGFSEKEQAVAVENDSSESFLSAFEAEMAKVMNESHSSTEDQTAEGSSSPRAAQAESTSSLPRETADAFASALRNLIEVAELISSGVKSKLPELERQLENARRALPSDITDSMRNAFLLFEEHVKAMASTLNNFPETIRRENEPGGAPLFPEFPAPHSAIRGLREMGVQLGGMGQSLLDAFESGVRGAFPGQMTSYFSNFTNFANASNQRGTVPNVPTMDVPDPRHGEALSDNLPAATSNQDGDVAAMRPPQQPPLVVSGATMDRRGGSRNMQQPTHSHSPPNPFAQDRSSYHGGLHAHTQFPPNYQNEAHPFWGYNRPRHRPHRPIQFPRVLPAPFDSGSQPPSFYPNLGHNTTLPSRPVADSSHDGNGPSPDFQSTRSLFIGNVGYNVTERMVQDVFESRGVRVDVSLPQDSRTRKHAGFGYLTFATTAEATHVLRDLQGLVIDGHSINLEYVDNAPITSISPANTTEEQNPANTASPQTSGVVRRDIGEANVSGSSTNTTRNDTVHDMLLAETEARFPPVSQLDAHMLARQSAGSLAAPLAPDNKSDSGEASQAPSSRNASSSQPLPGSFPQDPPDDPSLESATATSIPNTLPAPHIPSHRHRPQSLTNLPRRAATVRSREPHRVSFDPFDAQPALRRRATERHPPWGGPHMGVFGPRHRASLPHVPQPSQQRSRNLSAHEEEPIEEAFKKEARVQRAIDECVSALVQLGYGTENDGGLQRITVYAAAANGELVDAIEMIEEERKAYEQRG</sequence>
<comment type="caution">
    <text evidence="5">The sequence shown here is derived from an EMBL/GenBank/DDBJ whole genome shotgun (WGS) entry which is preliminary data.</text>
</comment>
<protein>
    <recommendedName>
        <fullName evidence="4">RRM domain-containing protein</fullName>
    </recommendedName>
</protein>
<dbReference type="SMART" id="SM00360">
    <property type="entry name" value="RRM"/>
    <property type="match status" value="1"/>
</dbReference>
<evidence type="ECO:0000256" key="1">
    <source>
        <dbReference type="ARBA" id="ARBA00022884"/>
    </source>
</evidence>
<feature type="compositionally biased region" description="Polar residues" evidence="3">
    <location>
        <begin position="739"/>
        <end position="748"/>
    </location>
</feature>
<name>A0ABR4LB93_9EURO</name>
<feature type="compositionally biased region" description="Low complexity" evidence="3">
    <location>
        <begin position="709"/>
        <end position="723"/>
    </location>
</feature>
<keyword evidence="6" id="KW-1185">Reference proteome</keyword>
<feature type="compositionally biased region" description="Polar residues" evidence="3">
    <location>
        <begin position="189"/>
        <end position="217"/>
    </location>
</feature>
<dbReference type="GeneID" id="98142518"/>
<keyword evidence="1 2" id="KW-0694">RNA-binding</keyword>
<dbReference type="PANTHER" id="PTHR48027">
    <property type="entry name" value="HETEROGENEOUS NUCLEAR RIBONUCLEOPROTEIN 87F-RELATED"/>
    <property type="match status" value="1"/>
</dbReference>
<feature type="region of interest" description="Disordered" evidence="3">
    <location>
        <begin position="618"/>
        <end position="642"/>
    </location>
</feature>
<dbReference type="PROSITE" id="PS50102">
    <property type="entry name" value="RRM"/>
    <property type="match status" value="1"/>
</dbReference>
<feature type="compositionally biased region" description="Polar residues" evidence="3">
    <location>
        <begin position="618"/>
        <end position="639"/>
    </location>
</feature>
<dbReference type="Proteomes" id="UP001610432">
    <property type="component" value="Unassembled WGS sequence"/>
</dbReference>
<evidence type="ECO:0000313" key="5">
    <source>
        <dbReference type="EMBL" id="KAL2860758.1"/>
    </source>
</evidence>
<evidence type="ECO:0000313" key="6">
    <source>
        <dbReference type="Proteomes" id="UP001610432"/>
    </source>
</evidence>
<dbReference type="EMBL" id="JBFXLQ010000085">
    <property type="protein sequence ID" value="KAL2860758.1"/>
    <property type="molecule type" value="Genomic_DNA"/>
</dbReference>
<organism evidence="5 6">
    <name type="scientific">Aspergillus lucknowensis</name>
    <dbReference type="NCBI Taxonomy" id="176173"/>
    <lineage>
        <taxon>Eukaryota</taxon>
        <taxon>Fungi</taxon>
        <taxon>Dikarya</taxon>
        <taxon>Ascomycota</taxon>
        <taxon>Pezizomycotina</taxon>
        <taxon>Eurotiomycetes</taxon>
        <taxon>Eurotiomycetidae</taxon>
        <taxon>Eurotiales</taxon>
        <taxon>Aspergillaceae</taxon>
        <taxon>Aspergillus</taxon>
        <taxon>Aspergillus subgen. Nidulantes</taxon>
    </lineage>
</organism>
<feature type="compositionally biased region" description="Polar residues" evidence="3">
    <location>
        <begin position="425"/>
        <end position="435"/>
    </location>
</feature>
<dbReference type="InterPro" id="IPR000504">
    <property type="entry name" value="RRM_dom"/>
</dbReference>
<evidence type="ECO:0000256" key="3">
    <source>
        <dbReference type="SAM" id="MobiDB-lite"/>
    </source>
</evidence>
<dbReference type="Gene3D" id="3.30.70.330">
    <property type="match status" value="1"/>
</dbReference>
<feature type="region of interest" description="Disordered" evidence="3">
    <location>
        <begin position="375"/>
        <end position="449"/>
    </location>
</feature>
<dbReference type="SUPFAM" id="SSF54928">
    <property type="entry name" value="RNA-binding domain, RBD"/>
    <property type="match status" value="1"/>
</dbReference>